<comment type="subcellular location">
    <subcellularLocation>
        <location evidence="1">Nucleus</location>
    </subcellularLocation>
</comment>
<dbReference type="KEGG" id="ehx:EMIHUDRAFT_243657"/>
<reference evidence="7" key="1">
    <citation type="journal article" date="2013" name="Nature">
        <title>Pan genome of the phytoplankton Emiliania underpins its global distribution.</title>
        <authorList>
            <person name="Read B.A."/>
            <person name="Kegel J."/>
            <person name="Klute M.J."/>
            <person name="Kuo A."/>
            <person name="Lefebvre S.C."/>
            <person name="Maumus F."/>
            <person name="Mayer C."/>
            <person name="Miller J."/>
            <person name="Monier A."/>
            <person name="Salamov A."/>
            <person name="Young J."/>
            <person name="Aguilar M."/>
            <person name="Claverie J.M."/>
            <person name="Frickenhaus S."/>
            <person name="Gonzalez K."/>
            <person name="Herman E.K."/>
            <person name="Lin Y.C."/>
            <person name="Napier J."/>
            <person name="Ogata H."/>
            <person name="Sarno A.F."/>
            <person name="Shmutz J."/>
            <person name="Schroeder D."/>
            <person name="de Vargas C."/>
            <person name="Verret F."/>
            <person name="von Dassow P."/>
            <person name="Valentin K."/>
            <person name="Van de Peer Y."/>
            <person name="Wheeler G."/>
            <person name="Dacks J.B."/>
            <person name="Delwiche C.F."/>
            <person name="Dyhrman S.T."/>
            <person name="Glockner G."/>
            <person name="John U."/>
            <person name="Richards T."/>
            <person name="Worden A.Z."/>
            <person name="Zhang X."/>
            <person name="Grigoriev I.V."/>
            <person name="Allen A.E."/>
            <person name="Bidle K."/>
            <person name="Borodovsky M."/>
            <person name="Bowler C."/>
            <person name="Brownlee C."/>
            <person name="Cock J.M."/>
            <person name="Elias M."/>
            <person name="Gladyshev V.N."/>
            <person name="Groth M."/>
            <person name="Guda C."/>
            <person name="Hadaegh A."/>
            <person name="Iglesias-Rodriguez M.D."/>
            <person name="Jenkins J."/>
            <person name="Jones B.M."/>
            <person name="Lawson T."/>
            <person name="Leese F."/>
            <person name="Lindquist E."/>
            <person name="Lobanov A."/>
            <person name="Lomsadze A."/>
            <person name="Malik S.B."/>
            <person name="Marsh M.E."/>
            <person name="Mackinder L."/>
            <person name="Mock T."/>
            <person name="Mueller-Roeber B."/>
            <person name="Pagarete A."/>
            <person name="Parker M."/>
            <person name="Probert I."/>
            <person name="Quesneville H."/>
            <person name="Raines C."/>
            <person name="Rensing S.A."/>
            <person name="Riano-Pachon D.M."/>
            <person name="Richier S."/>
            <person name="Rokitta S."/>
            <person name="Shiraiwa Y."/>
            <person name="Soanes D.M."/>
            <person name="van der Giezen M."/>
            <person name="Wahlund T.M."/>
            <person name="Williams B."/>
            <person name="Wilson W."/>
            <person name="Wolfe G."/>
            <person name="Wurch L.L."/>
        </authorList>
    </citation>
    <scope>NUCLEOTIDE SEQUENCE</scope>
</reference>
<evidence type="ECO:0000256" key="1">
    <source>
        <dbReference type="ARBA" id="ARBA00004123"/>
    </source>
</evidence>
<dbReference type="PANTHER" id="PTHR15546">
    <property type="entry name" value="BROMODOMAIN ADJACENT TO ZINC FINGER DOMAIN, 2A"/>
    <property type="match status" value="1"/>
</dbReference>
<name>A0A0D3J526_EMIH1</name>
<dbReference type="GeneID" id="17264156"/>
<dbReference type="Proteomes" id="UP000013827">
    <property type="component" value="Unassembled WGS sequence"/>
</dbReference>
<evidence type="ECO:0000256" key="2">
    <source>
        <dbReference type="ARBA" id="ARBA00023242"/>
    </source>
</evidence>
<keyword evidence="3" id="KW-0175">Coiled coil</keyword>
<evidence type="ECO:0000259" key="5">
    <source>
        <dbReference type="PROSITE" id="PS50827"/>
    </source>
</evidence>
<dbReference type="InterPro" id="IPR053271">
    <property type="entry name" value="DDT_domain"/>
</dbReference>
<keyword evidence="7" id="KW-1185">Reference proteome</keyword>
<feature type="region of interest" description="Disordered" evidence="4">
    <location>
        <begin position="519"/>
        <end position="543"/>
    </location>
</feature>
<dbReference type="KEGG" id="ehx:EMIHUDRAFT_212477"/>
<dbReference type="RefSeq" id="XP_005766335.1">
    <property type="nucleotide sequence ID" value="XM_005766278.1"/>
</dbReference>
<feature type="compositionally biased region" description="Basic residues" evidence="4">
    <location>
        <begin position="861"/>
        <end position="870"/>
    </location>
</feature>
<dbReference type="InterPro" id="IPR018501">
    <property type="entry name" value="DDT_dom"/>
</dbReference>
<evidence type="ECO:0000256" key="3">
    <source>
        <dbReference type="SAM" id="Coils"/>
    </source>
</evidence>
<dbReference type="EnsemblProtists" id="EOD13906">
    <property type="protein sequence ID" value="EOD13906"/>
    <property type="gene ID" value="EMIHUDRAFT_212477"/>
</dbReference>
<dbReference type="PaxDb" id="2903-EOD13906"/>
<feature type="region of interest" description="Disordered" evidence="4">
    <location>
        <begin position="393"/>
        <end position="416"/>
    </location>
</feature>
<feature type="compositionally biased region" description="Low complexity" evidence="4">
    <location>
        <begin position="25"/>
        <end position="39"/>
    </location>
</feature>
<proteinExistence type="predicted"/>
<feature type="domain" description="DDT" evidence="5">
    <location>
        <begin position="110"/>
        <end position="174"/>
    </location>
</feature>
<dbReference type="RefSeq" id="XP_005771040.1">
    <property type="nucleotide sequence ID" value="XM_005770983.1"/>
</dbReference>
<organism evidence="6 7">
    <name type="scientific">Emiliania huxleyi (strain CCMP1516)</name>
    <dbReference type="NCBI Taxonomy" id="280463"/>
    <lineage>
        <taxon>Eukaryota</taxon>
        <taxon>Haptista</taxon>
        <taxon>Haptophyta</taxon>
        <taxon>Prymnesiophyceae</taxon>
        <taxon>Isochrysidales</taxon>
        <taxon>Noelaerhabdaceae</taxon>
        <taxon>Emiliania</taxon>
    </lineage>
</organism>
<dbReference type="HOGENOM" id="CLU_329950_0_0_1"/>
<feature type="coiled-coil region" evidence="3">
    <location>
        <begin position="361"/>
        <end position="388"/>
    </location>
</feature>
<feature type="region of interest" description="Disordered" evidence="4">
    <location>
        <begin position="821"/>
        <end position="870"/>
    </location>
</feature>
<feature type="compositionally biased region" description="Gly residues" evidence="4">
    <location>
        <begin position="528"/>
        <end position="538"/>
    </location>
</feature>
<reference evidence="6" key="2">
    <citation type="submission" date="2024-10" db="UniProtKB">
        <authorList>
            <consortium name="EnsemblProtists"/>
        </authorList>
    </citation>
    <scope>IDENTIFICATION</scope>
</reference>
<evidence type="ECO:0000313" key="7">
    <source>
        <dbReference type="Proteomes" id="UP000013827"/>
    </source>
</evidence>
<sequence>MATVGDGIENMPPAMKTGRRSGTQARPGPAPGALRAASSGREDDLSSDDDWGGLPFEKARREAGAARNSASDDESSASYQHGRASPAGSQSSCGLPSLPDTLPLASVLDAEATTALLVTWQFARCFCRRLQPDRALVTPTLEQLQDGLCSGGESGLVGELHIHLLRLFLEREDKTALIDDDSDGESTEVHRVPRPSTGVHAWLARDLAAYLDADRVGWPEVLRLVIAQWKLKEESKGSAVHDKDWLDPSLLELGRRLRVEEYSSIDATLKCQALGNLCERALEVLGSEIAEAWESLQQARRGEAKAVRELQREQQRASKVALAAARQRAADLGGELCAAEEDFTHTERAYWAAAAVQHESMVELKEAMDAARAVRDAARDAIRLAKEEVRTLQAGGATAASGSDEGASRRGRRISSKVEAAAQAEADRVAVQRAEWADMTRLTPLGRDAEGSVYWLLPGPLPPVDDHQGGQPLGPLLAVEHQGGGWGQLASLSLLKLALEARDLPGEAKLRRRLAEVTLPEDADDDGSGGPTAGGGQAKLGRTDSWDASHDWVGLRVRRIVKGETFNAVVSAWRPARGDGKPARWRLRFDDGDEEEVDEEGVAEAIEEAAEASLRAMRRRLLAVEATLLSGSSGAGEARSGPLRAPTASNAASWAEERRSWLLEVETAVDVAQLRALLLRMYDAVQTPVSSASDGGAADVEWSDAWHRELTQAWRRRVLASSTLAQLSLRFAEAQWNLHAQGGVVPGARLEVHCEASHAKKAEEGSVWRLAHVVAVFVDGSFRALWDESGRYQTRDFAAAPSRVGRKERGVVWRFLEDALPAKRRSSSEEAKSAEAAPPRVKRGRSAGLEEAKQSATAPPRVKRGRSFDV</sequence>
<evidence type="ECO:0000313" key="6">
    <source>
        <dbReference type="EnsemblProtists" id="EOD18611"/>
    </source>
</evidence>
<dbReference type="GO" id="GO:0005634">
    <property type="term" value="C:nucleus"/>
    <property type="evidence" value="ECO:0007669"/>
    <property type="project" value="UniProtKB-SubCell"/>
</dbReference>
<dbReference type="PROSITE" id="PS50827">
    <property type="entry name" value="DDT"/>
    <property type="match status" value="1"/>
</dbReference>
<dbReference type="PANTHER" id="PTHR15546:SF2">
    <property type="entry name" value="DDT DOMAIN-CONTAINING PROTEIN DDB_G0282237"/>
    <property type="match status" value="1"/>
</dbReference>
<dbReference type="GeneID" id="17259932"/>
<dbReference type="EnsemblProtists" id="EOD18611">
    <property type="protein sequence ID" value="EOD18611"/>
    <property type="gene ID" value="EMIHUDRAFT_243657"/>
</dbReference>
<dbReference type="Pfam" id="PF02791">
    <property type="entry name" value="DDT"/>
    <property type="match status" value="1"/>
</dbReference>
<evidence type="ECO:0000256" key="4">
    <source>
        <dbReference type="SAM" id="MobiDB-lite"/>
    </source>
</evidence>
<dbReference type="SMART" id="SM00571">
    <property type="entry name" value="DDT"/>
    <property type="match status" value="1"/>
</dbReference>
<feature type="compositionally biased region" description="Basic and acidic residues" evidence="4">
    <location>
        <begin position="821"/>
        <end position="833"/>
    </location>
</feature>
<keyword evidence="2" id="KW-0539">Nucleus</keyword>
<accession>A0A0D3J526</accession>
<protein>
    <recommendedName>
        <fullName evidence="5">DDT domain-containing protein</fullName>
    </recommendedName>
</protein>
<feature type="region of interest" description="Disordered" evidence="4">
    <location>
        <begin position="1"/>
        <end position="94"/>
    </location>
</feature>
<dbReference type="AlphaFoldDB" id="A0A0D3J526"/>